<dbReference type="CDD" id="cd24017">
    <property type="entry name" value="ASKHA_T2SSL_N"/>
    <property type="match status" value="1"/>
</dbReference>
<evidence type="ECO:0000256" key="6">
    <source>
        <dbReference type="ARBA" id="ARBA00022692"/>
    </source>
</evidence>
<evidence type="ECO:0000256" key="8">
    <source>
        <dbReference type="ARBA" id="ARBA00022989"/>
    </source>
</evidence>
<keyword evidence="6" id="KW-0812">Transmembrane</keyword>
<reference evidence="13 14" key="1">
    <citation type="submission" date="2016-03" db="EMBL/GenBank/DDBJ databases">
        <title>Chemosynthetic sulphur-oxidizing symbionts of marine invertebrate animals are capable of nitrogen fixation.</title>
        <authorList>
            <person name="Petersen J.M."/>
            <person name="Kemper A."/>
            <person name="Gruber-Vodicka H."/>
            <person name="Cardini U."/>
            <person name="Geest Mvander."/>
            <person name="Kleiner M."/>
            <person name="Bulgheresi S."/>
            <person name="Fussmann M."/>
            <person name="Herbold C."/>
            <person name="Seah B.K.B."/>
            <person name="Antony C.Paul."/>
            <person name="Liu D."/>
            <person name="Belitz A."/>
            <person name="Weber M."/>
        </authorList>
    </citation>
    <scope>NUCLEOTIDE SEQUENCE [LARGE SCALE GENOMIC DNA]</scope>
    <source>
        <strain evidence="13">G_D</strain>
    </source>
</reference>
<evidence type="ECO:0000256" key="3">
    <source>
        <dbReference type="ARBA" id="ARBA00022448"/>
    </source>
</evidence>
<dbReference type="Proteomes" id="UP000094849">
    <property type="component" value="Unassembled WGS sequence"/>
</dbReference>
<dbReference type="RefSeq" id="WP_069014596.1">
    <property type="nucleotide sequence ID" value="NZ_LVJW01000003.1"/>
</dbReference>
<evidence type="ECO:0000256" key="7">
    <source>
        <dbReference type="ARBA" id="ARBA00022927"/>
    </source>
</evidence>
<dbReference type="Pfam" id="PF12693">
    <property type="entry name" value="GspL_C"/>
    <property type="match status" value="1"/>
</dbReference>
<keyword evidence="8" id="KW-1133">Transmembrane helix</keyword>
<keyword evidence="9" id="KW-0472">Membrane</keyword>
<dbReference type="GO" id="GO:0009276">
    <property type="term" value="C:Gram-negative-bacterium-type cell wall"/>
    <property type="evidence" value="ECO:0007669"/>
    <property type="project" value="InterPro"/>
</dbReference>
<dbReference type="STRING" id="1818881.A3196_16210"/>
<gene>
    <name evidence="13" type="ORF">A3196_16210</name>
</gene>
<organism evidence="13 14">
    <name type="scientific">Candidatus Thiodiazotropha endoloripes</name>
    <dbReference type="NCBI Taxonomy" id="1818881"/>
    <lineage>
        <taxon>Bacteria</taxon>
        <taxon>Pseudomonadati</taxon>
        <taxon>Pseudomonadota</taxon>
        <taxon>Gammaproteobacteria</taxon>
        <taxon>Chromatiales</taxon>
        <taxon>Sedimenticolaceae</taxon>
        <taxon>Candidatus Thiodiazotropha</taxon>
    </lineage>
</organism>
<accession>A0A1E2UTU9</accession>
<evidence type="ECO:0000256" key="1">
    <source>
        <dbReference type="ARBA" id="ARBA00004377"/>
    </source>
</evidence>
<sequence length="408" mass="45504">MAEHLILHCHDASCKQVSWSFRGASGSEAGTGTLEQAAQQAKGRRTLVLAPASEILITSVNIPTRNRQRLLQAIPFSLENELTEDIDELHFAAGNMDDNNITPVAVVARSRLEAWLEKLESAGIEPLGLYPDMLGLPMESDAWCLYQSDHQLQIRTQTNRGYSVDGVNGGEFLKLALQQAGESAPHKLILYRLNGSRTELDLETIAPDCEIITREIEHPGELTNLLAENLHEKQLLNLLQGEYLRVDKTTLQWKRWLPAAVLALIFIGLSIGSSIQQYNQYDNQSKLLHAQIRETFQQAFPEVKRIVDPRAQMEQRLKSLQRGQSGSFAQFASLFVPSASVIKHSPNTTLQNISFRDGQLNLQLTIKELQALETLKKTIESKRLTVEIRSANAADNQVTSHLRITGGS</sequence>
<comment type="similarity">
    <text evidence="2 10">Belongs to the GSP L family.</text>
</comment>
<dbReference type="GO" id="GO:0015627">
    <property type="term" value="C:type II protein secretion system complex"/>
    <property type="evidence" value="ECO:0007669"/>
    <property type="project" value="InterPro"/>
</dbReference>
<evidence type="ECO:0000313" key="14">
    <source>
        <dbReference type="Proteomes" id="UP000094849"/>
    </source>
</evidence>
<dbReference type="Gene3D" id="3.30.420.380">
    <property type="match status" value="1"/>
</dbReference>
<protein>
    <recommendedName>
        <fullName evidence="10">Type II secretion system protein L</fullName>
        <shortName evidence="10">T2SS protein L</shortName>
    </recommendedName>
</protein>
<dbReference type="InterPro" id="IPR025691">
    <property type="entry name" value="GspL_pp_dom"/>
</dbReference>
<evidence type="ECO:0000313" key="13">
    <source>
        <dbReference type="EMBL" id="ODB98160.1"/>
    </source>
</evidence>
<comment type="function">
    <text evidence="10">Inner membrane component of the type II secretion system required for the energy-dependent secretion of extracellular factors such as proteases and toxins from the periplasm.</text>
</comment>
<proteinExistence type="inferred from homology"/>
<dbReference type="Gene3D" id="3.30.1360.100">
    <property type="entry name" value="General secretion pathway protein M, EpsM"/>
    <property type="match status" value="1"/>
</dbReference>
<dbReference type="Gene3D" id="3.30.420.370">
    <property type="match status" value="1"/>
</dbReference>
<evidence type="ECO:0000259" key="11">
    <source>
        <dbReference type="Pfam" id="PF05134"/>
    </source>
</evidence>
<dbReference type="SUPFAM" id="SSF53067">
    <property type="entry name" value="Actin-like ATPase domain"/>
    <property type="match status" value="1"/>
</dbReference>
<dbReference type="InterPro" id="IPR007812">
    <property type="entry name" value="T2SS_protein-GspL"/>
</dbReference>
<feature type="domain" description="GspL periplasmic" evidence="12">
    <location>
        <begin position="252"/>
        <end position="404"/>
    </location>
</feature>
<dbReference type="EMBL" id="LVJZ01000003">
    <property type="protein sequence ID" value="ODB98160.1"/>
    <property type="molecule type" value="Genomic_DNA"/>
</dbReference>
<evidence type="ECO:0000256" key="4">
    <source>
        <dbReference type="ARBA" id="ARBA00022475"/>
    </source>
</evidence>
<name>A0A1E2UTU9_9GAMM</name>
<keyword evidence="7 10" id="KW-0653">Protein transport</keyword>
<dbReference type="NCBIfam" id="TIGR01709">
    <property type="entry name" value="typeII_sec_gspL"/>
    <property type="match status" value="1"/>
</dbReference>
<evidence type="ECO:0000256" key="5">
    <source>
        <dbReference type="ARBA" id="ARBA00022519"/>
    </source>
</evidence>
<evidence type="ECO:0000256" key="2">
    <source>
        <dbReference type="ARBA" id="ARBA00005318"/>
    </source>
</evidence>
<comment type="subcellular location">
    <subcellularLocation>
        <location evidence="1">Cell inner membrane</location>
        <topology evidence="1">Single-pass membrane protein</topology>
    </subcellularLocation>
</comment>
<keyword evidence="4" id="KW-1003">Cell membrane</keyword>
<dbReference type="Pfam" id="PF05134">
    <property type="entry name" value="T2SSL"/>
    <property type="match status" value="1"/>
</dbReference>
<keyword evidence="5" id="KW-0997">Cell inner membrane</keyword>
<evidence type="ECO:0000256" key="9">
    <source>
        <dbReference type="ARBA" id="ARBA00023136"/>
    </source>
</evidence>
<evidence type="ECO:0000259" key="12">
    <source>
        <dbReference type="Pfam" id="PF12693"/>
    </source>
</evidence>
<dbReference type="InterPro" id="IPR024230">
    <property type="entry name" value="GspL_cyto_dom"/>
</dbReference>
<dbReference type="GO" id="GO:0005886">
    <property type="term" value="C:plasma membrane"/>
    <property type="evidence" value="ECO:0007669"/>
    <property type="project" value="UniProtKB-SubCell"/>
</dbReference>
<comment type="caution">
    <text evidence="13">The sequence shown here is derived from an EMBL/GenBank/DDBJ whole genome shotgun (WGS) entry which is preliminary data.</text>
</comment>
<feature type="domain" description="GspL cytoplasmic actin-ATPase-like" evidence="11">
    <location>
        <begin position="25"/>
        <end position="243"/>
    </location>
</feature>
<keyword evidence="3 10" id="KW-0813">Transport</keyword>
<dbReference type="AlphaFoldDB" id="A0A1E2UTU9"/>
<keyword evidence="14" id="KW-1185">Reference proteome</keyword>
<dbReference type="OrthoDB" id="7011844at2"/>
<dbReference type="InterPro" id="IPR043129">
    <property type="entry name" value="ATPase_NBD"/>
</dbReference>
<dbReference type="PIRSF" id="PIRSF015761">
    <property type="entry name" value="Protein_L"/>
    <property type="match status" value="1"/>
</dbReference>
<dbReference type="GO" id="GO:0015628">
    <property type="term" value="P:protein secretion by the type II secretion system"/>
    <property type="evidence" value="ECO:0007669"/>
    <property type="project" value="InterPro"/>
</dbReference>
<evidence type="ECO:0000256" key="10">
    <source>
        <dbReference type="PIRNR" id="PIRNR015761"/>
    </source>
</evidence>